<dbReference type="EMBL" id="GBRH01279548">
    <property type="protein sequence ID" value="JAD18347.1"/>
    <property type="molecule type" value="Transcribed_RNA"/>
</dbReference>
<reference evidence="1" key="1">
    <citation type="submission" date="2014-09" db="EMBL/GenBank/DDBJ databases">
        <authorList>
            <person name="Magalhaes I.L.F."/>
            <person name="Oliveira U."/>
            <person name="Santos F.R."/>
            <person name="Vidigal T.H.D.A."/>
            <person name="Brescovit A.D."/>
            <person name="Santos A.J."/>
        </authorList>
    </citation>
    <scope>NUCLEOTIDE SEQUENCE</scope>
    <source>
        <tissue evidence="1">Shoot tissue taken approximately 20 cm above the soil surface</tissue>
    </source>
</reference>
<reference evidence="1" key="2">
    <citation type="journal article" date="2015" name="Data Brief">
        <title>Shoot transcriptome of the giant reed, Arundo donax.</title>
        <authorList>
            <person name="Barrero R.A."/>
            <person name="Guerrero F.D."/>
            <person name="Moolhuijzen P."/>
            <person name="Goolsby J.A."/>
            <person name="Tidwell J."/>
            <person name="Bellgard S.E."/>
            <person name="Bellgard M.I."/>
        </authorList>
    </citation>
    <scope>NUCLEOTIDE SEQUENCE</scope>
    <source>
        <tissue evidence="1">Shoot tissue taken approximately 20 cm above the soil surface</tissue>
    </source>
</reference>
<sequence>MGILPSGIAFVIQRSTFG</sequence>
<proteinExistence type="predicted"/>
<evidence type="ECO:0000313" key="1">
    <source>
        <dbReference type="EMBL" id="JAD18347.1"/>
    </source>
</evidence>
<organism evidence="1">
    <name type="scientific">Arundo donax</name>
    <name type="common">Giant reed</name>
    <name type="synonym">Donax arundinaceus</name>
    <dbReference type="NCBI Taxonomy" id="35708"/>
    <lineage>
        <taxon>Eukaryota</taxon>
        <taxon>Viridiplantae</taxon>
        <taxon>Streptophyta</taxon>
        <taxon>Embryophyta</taxon>
        <taxon>Tracheophyta</taxon>
        <taxon>Spermatophyta</taxon>
        <taxon>Magnoliopsida</taxon>
        <taxon>Liliopsida</taxon>
        <taxon>Poales</taxon>
        <taxon>Poaceae</taxon>
        <taxon>PACMAD clade</taxon>
        <taxon>Arundinoideae</taxon>
        <taxon>Arundineae</taxon>
        <taxon>Arundo</taxon>
    </lineage>
</organism>
<protein>
    <submittedName>
        <fullName evidence="1">Uncharacterized protein</fullName>
    </submittedName>
</protein>
<dbReference type="AlphaFoldDB" id="A0A0A8Y3H8"/>
<name>A0A0A8Y3H8_ARUDO</name>
<accession>A0A0A8Y3H8</accession>